<reference evidence="5 6" key="1">
    <citation type="submission" date="2015-01" db="EMBL/GenBank/DDBJ databases">
        <title>Draft genome of the acidophilic iron oxidizer Acidithrix ferrooxidans strain Py-F3.</title>
        <authorList>
            <person name="Poehlein A."/>
            <person name="Eisen S."/>
            <person name="Schloemann M."/>
            <person name="Johnson B.D."/>
            <person name="Daniel R."/>
            <person name="Muehling M."/>
        </authorList>
    </citation>
    <scope>NUCLEOTIDE SEQUENCE [LARGE SCALE GENOMIC DNA]</scope>
    <source>
        <strain evidence="5 6">Py-F3</strain>
    </source>
</reference>
<dbReference type="OrthoDB" id="2489132at2"/>
<dbReference type="STRING" id="1280514.AXFE_07110"/>
<dbReference type="Gene3D" id="6.10.340.10">
    <property type="match status" value="1"/>
</dbReference>
<dbReference type="Pfam" id="PF00672">
    <property type="entry name" value="HAMP"/>
    <property type="match status" value="1"/>
</dbReference>
<dbReference type="SMART" id="SM00304">
    <property type="entry name" value="HAMP"/>
    <property type="match status" value="1"/>
</dbReference>
<dbReference type="CDD" id="cd06225">
    <property type="entry name" value="HAMP"/>
    <property type="match status" value="1"/>
</dbReference>
<proteinExistence type="predicted"/>
<keyword evidence="3" id="KW-0472">Membrane</keyword>
<keyword evidence="1 3" id="KW-0812">Transmembrane</keyword>
<evidence type="ECO:0000256" key="2">
    <source>
        <dbReference type="ARBA" id="ARBA00022989"/>
    </source>
</evidence>
<dbReference type="GO" id="GO:0007165">
    <property type="term" value="P:signal transduction"/>
    <property type="evidence" value="ECO:0007669"/>
    <property type="project" value="InterPro"/>
</dbReference>
<evidence type="ECO:0000313" key="6">
    <source>
        <dbReference type="Proteomes" id="UP000032360"/>
    </source>
</evidence>
<feature type="domain" description="HAMP" evidence="4">
    <location>
        <begin position="50"/>
        <end position="104"/>
    </location>
</feature>
<protein>
    <submittedName>
        <fullName evidence="5">Methyl-accepting chemotaxis protein PctB</fullName>
    </submittedName>
</protein>
<dbReference type="EMBL" id="JXYS01000018">
    <property type="protein sequence ID" value="KJF18323.1"/>
    <property type="molecule type" value="Genomic_DNA"/>
</dbReference>
<name>A0A0D8HK56_9ACTN</name>
<dbReference type="PROSITE" id="PS50885">
    <property type="entry name" value="HAMP"/>
    <property type="match status" value="1"/>
</dbReference>
<organism evidence="5 6">
    <name type="scientific">Acidithrix ferrooxidans</name>
    <dbReference type="NCBI Taxonomy" id="1280514"/>
    <lineage>
        <taxon>Bacteria</taxon>
        <taxon>Bacillati</taxon>
        <taxon>Actinomycetota</taxon>
        <taxon>Acidimicrobiia</taxon>
        <taxon>Acidimicrobiales</taxon>
        <taxon>Acidimicrobiaceae</taxon>
        <taxon>Acidithrix</taxon>
    </lineage>
</organism>
<dbReference type="GO" id="GO:0016020">
    <property type="term" value="C:membrane"/>
    <property type="evidence" value="ECO:0007669"/>
    <property type="project" value="InterPro"/>
</dbReference>
<gene>
    <name evidence="5" type="primary">pctB1</name>
    <name evidence="5" type="ORF">AXFE_07110</name>
</gene>
<dbReference type="SUPFAM" id="SSF158472">
    <property type="entry name" value="HAMP domain-like"/>
    <property type="match status" value="1"/>
</dbReference>
<evidence type="ECO:0000256" key="3">
    <source>
        <dbReference type="SAM" id="Phobius"/>
    </source>
</evidence>
<keyword evidence="2 3" id="KW-1133">Transmembrane helix</keyword>
<sequence>MATVEKESIAKSNRALASMVTSQTVDIAMVAIDAVLLLFLLGFINVGYRRVIHVPLNDLSNFLGELANGNGDLGVNLDNSRCDEIGEIGSTFNRFKDKIAVTIDSVVDSIFSIM</sequence>
<dbReference type="AlphaFoldDB" id="A0A0D8HK56"/>
<dbReference type="Proteomes" id="UP000032360">
    <property type="component" value="Unassembled WGS sequence"/>
</dbReference>
<accession>A0A0D8HK56</accession>
<comment type="caution">
    <text evidence="5">The sequence shown here is derived from an EMBL/GenBank/DDBJ whole genome shotgun (WGS) entry which is preliminary data.</text>
</comment>
<dbReference type="RefSeq" id="WP_160291717.1">
    <property type="nucleotide sequence ID" value="NZ_JXYS01000018.1"/>
</dbReference>
<evidence type="ECO:0000259" key="4">
    <source>
        <dbReference type="PROSITE" id="PS50885"/>
    </source>
</evidence>
<feature type="transmembrane region" description="Helical" evidence="3">
    <location>
        <begin position="27"/>
        <end position="48"/>
    </location>
</feature>
<evidence type="ECO:0000313" key="5">
    <source>
        <dbReference type="EMBL" id="KJF18323.1"/>
    </source>
</evidence>
<evidence type="ECO:0000256" key="1">
    <source>
        <dbReference type="ARBA" id="ARBA00022692"/>
    </source>
</evidence>
<keyword evidence="6" id="KW-1185">Reference proteome</keyword>
<dbReference type="InterPro" id="IPR003660">
    <property type="entry name" value="HAMP_dom"/>
</dbReference>